<dbReference type="InParanoid" id="A0A2G5C2T5"/>
<accession>A0A2G5C2T5</accession>
<dbReference type="Pfam" id="PF07468">
    <property type="entry name" value="Agglutinin"/>
    <property type="match status" value="1"/>
</dbReference>
<dbReference type="SMART" id="SM00791">
    <property type="entry name" value="Agglutinin"/>
    <property type="match status" value="1"/>
</dbReference>
<dbReference type="PANTHER" id="PTHR39244:SF5">
    <property type="entry name" value="NATTERIN-3-LIKE"/>
    <property type="match status" value="1"/>
</dbReference>
<dbReference type="EMBL" id="KZ305126">
    <property type="protein sequence ID" value="PIA25592.1"/>
    <property type="molecule type" value="Genomic_DNA"/>
</dbReference>
<dbReference type="OrthoDB" id="1925699at2759"/>
<dbReference type="AlphaFoldDB" id="A0A2G5C2T5"/>
<dbReference type="InterPro" id="IPR053237">
    <property type="entry name" value="Natterin_C"/>
</dbReference>
<dbReference type="SUPFAM" id="SSF56973">
    <property type="entry name" value="Aerolisin/ETX pore-forming domain"/>
    <property type="match status" value="1"/>
</dbReference>
<evidence type="ECO:0000259" key="1">
    <source>
        <dbReference type="SMART" id="SM00791"/>
    </source>
</evidence>
<dbReference type="CDD" id="cd20216">
    <property type="entry name" value="PFM_HFR-2-like"/>
    <property type="match status" value="1"/>
</dbReference>
<feature type="domain" description="Agglutinin" evidence="1">
    <location>
        <begin position="113"/>
        <end position="266"/>
    </location>
</feature>
<dbReference type="InterPro" id="IPR036242">
    <property type="entry name" value="Agglutinin_dom_sf"/>
</dbReference>
<proteinExistence type="predicted"/>
<sequence length="445" mass="50811">MPYSTEAKNKGYFRHIRCCSNNKYLVNNIDKETCRVVAGAEKPEEDTSKSYCTLFQLENHESNVVIRHVPLGRFACFWQAAHPFFGGMYLASELPNDKDKSHLYTLLNWEKLVVFPKRVAFKGDDKKYIRLMHFRTGFFEPPDNEATRKLLSFQQFAEEERNDQAEYEVTTVGDGYVRIKSLANGKFWIRQSANWIIAASDKETSSDPDTLFEPIKIAGTTNVVVLRNLGNNLFCRRLWQSSRNINCLSAASPNINEPLAVLVVEELVDSRQIYDIDFDLSRRRIYDESVISLDERTAENPTDETGRTLKVTQKYTDTKTTSWNTSKSLSFGAKATFKIAKIPVVKWGLDIELSVDHTTTNEWGGSNTSGVEKEATFEVSVPPRTKRTVFVIARQAACEVPFSYTQTDTLPNGKDVTERKYDGIYNGVNILKIDYTTKDEILRKE</sequence>
<dbReference type="InterPro" id="IPR008998">
    <property type="entry name" value="Agglutinin"/>
</dbReference>
<dbReference type="PANTHER" id="PTHR39244">
    <property type="entry name" value="NATTERIN-4"/>
    <property type="match status" value="1"/>
</dbReference>
<dbReference type="Proteomes" id="UP000230069">
    <property type="component" value="Unassembled WGS sequence"/>
</dbReference>
<gene>
    <name evidence="2" type="ORF">AQUCO_11000011v1</name>
</gene>
<keyword evidence="3" id="KW-1185">Reference proteome</keyword>
<dbReference type="SUPFAM" id="SSF50382">
    <property type="entry name" value="Agglutinin"/>
    <property type="match status" value="2"/>
</dbReference>
<dbReference type="Gene3D" id="2.170.15.10">
    <property type="entry name" value="Proaerolysin, chain A, domain 3"/>
    <property type="match status" value="1"/>
</dbReference>
<organism evidence="2 3">
    <name type="scientific">Aquilegia coerulea</name>
    <name type="common">Rocky mountain columbine</name>
    <dbReference type="NCBI Taxonomy" id="218851"/>
    <lineage>
        <taxon>Eukaryota</taxon>
        <taxon>Viridiplantae</taxon>
        <taxon>Streptophyta</taxon>
        <taxon>Embryophyta</taxon>
        <taxon>Tracheophyta</taxon>
        <taxon>Spermatophyta</taxon>
        <taxon>Magnoliopsida</taxon>
        <taxon>Ranunculales</taxon>
        <taxon>Ranunculaceae</taxon>
        <taxon>Thalictroideae</taxon>
        <taxon>Aquilegia</taxon>
    </lineage>
</organism>
<dbReference type="Gene3D" id="2.80.10.50">
    <property type="match status" value="2"/>
</dbReference>
<evidence type="ECO:0000313" key="2">
    <source>
        <dbReference type="EMBL" id="PIA25592.1"/>
    </source>
</evidence>
<name>A0A2G5C2T5_AQUCA</name>
<evidence type="ECO:0000313" key="3">
    <source>
        <dbReference type="Proteomes" id="UP000230069"/>
    </source>
</evidence>
<reference evidence="2 3" key="1">
    <citation type="submission" date="2017-09" db="EMBL/GenBank/DDBJ databases">
        <title>WGS assembly of Aquilegia coerulea Goldsmith.</title>
        <authorList>
            <person name="Hodges S."/>
            <person name="Kramer E."/>
            <person name="Nordborg M."/>
            <person name="Tomkins J."/>
            <person name="Borevitz J."/>
            <person name="Derieg N."/>
            <person name="Yan J."/>
            <person name="Mihaltcheva S."/>
            <person name="Hayes R.D."/>
            <person name="Rokhsar D."/>
        </authorList>
    </citation>
    <scope>NUCLEOTIDE SEQUENCE [LARGE SCALE GENOMIC DNA]</scope>
    <source>
        <strain evidence="3">cv. Goldsmith</strain>
    </source>
</reference>
<protein>
    <recommendedName>
        <fullName evidence="1">Agglutinin domain-containing protein</fullName>
    </recommendedName>
</protein>